<organism evidence="1 2">
    <name type="scientific">Acyrthosiphon pisum</name>
    <name type="common">Pea aphid</name>
    <dbReference type="NCBI Taxonomy" id="7029"/>
    <lineage>
        <taxon>Eukaryota</taxon>
        <taxon>Metazoa</taxon>
        <taxon>Ecdysozoa</taxon>
        <taxon>Arthropoda</taxon>
        <taxon>Hexapoda</taxon>
        <taxon>Insecta</taxon>
        <taxon>Pterygota</taxon>
        <taxon>Neoptera</taxon>
        <taxon>Paraneoptera</taxon>
        <taxon>Hemiptera</taxon>
        <taxon>Sternorrhyncha</taxon>
        <taxon>Aphidomorpha</taxon>
        <taxon>Aphidoidea</taxon>
        <taxon>Aphididae</taxon>
        <taxon>Macrosiphini</taxon>
        <taxon>Acyrthosiphon</taxon>
    </lineage>
</organism>
<dbReference type="GO" id="GO:0031514">
    <property type="term" value="C:motile cilium"/>
    <property type="evidence" value="ECO:0007669"/>
    <property type="project" value="TreeGrafter"/>
</dbReference>
<dbReference type="InterPro" id="IPR033551">
    <property type="entry name" value="DRC7/lobo"/>
</dbReference>
<reference evidence="1" key="2">
    <citation type="submission" date="2022-06" db="UniProtKB">
        <authorList>
            <consortium name="EnsemblMetazoa"/>
        </authorList>
    </citation>
    <scope>IDENTIFICATION</scope>
</reference>
<dbReference type="Proteomes" id="UP000007819">
    <property type="component" value="Chromosome X"/>
</dbReference>
<dbReference type="GO" id="GO:0048870">
    <property type="term" value="P:cell motility"/>
    <property type="evidence" value="ECO:0007669"/>
    <property type="project" value="TreeGrafter"/>
</dbReference>
<sequence>MYSDSLDWLWEDINSPNLVEEIEVDYLGTINDSHSDTSSQSSYNVDCSLLIGNEKTEEKLDEHFDNINDDVPENLPESYTKTSNIEKLILFCAENFIEQFKVKYPDRRQLVLIPQNECGVQVT</sequence>
<dbReference type="PANTHER" id="PTHR35249">
    <property type="entry name" value="DYNEIN REGULATORY COMPLEX SUBUNIT 7"/>
    <property type="match status" value="1"/>
</dbReference>
<proteinExistence type="predicted"/>
<dbReference type="EnsemblMetazoa" id="XM_029485670.1">
    <property type="protein sequence ID" value="XP_029341530.1"/>
    <property type="gene ID" value="LOC115033325"/>
</dbReference>
<keyword evidence="2" id="KW-1185">Reference proteome</keyword>
<accession>A0A8R2JLY7</accession>
<name>A0A8R2JLY7_ACYPI</name>
<reference evidence="2" key="1">
    <citation type="submission" date="2010-06" db="EMBL/GenBank/DDBJ databases">
        <authorList>
            <person name="Jiang H."/>
            <person name="Abraham K."/>
            <person name="Ali S."/>
            <person name="Alsbrooks S.L."/>
            <person name="Anim B.N."/>
            <person name="Anosike U.S."/>
            <person name="Attaway T."/>
            <person name="Bandaranaike D.P."/>
            <person name="Battles P.K."/>
            <person name="Bell S.N."/>
            <person name="Bell A.V."/>
            <person name="Beltran B."/>
            <person name="Bickham C."/>
            <person name="Bustamante Y."/>
            <person name="Caleb T."/>
            <person name="Canada A."/>
            <person name="Cardenas V."/>
            <person name="Carter K."/>
            <person name="Chacko J."/>
            <person name="Chandrabose M.N."/>
            <person name="Chavez D."/>
            <person name="Chavez A."/>
            <person name="Chen L."/>
            <person name="Chu H.-S."/>
            <person name="Claassen K.J."/>
            <person name="Cockrell R."/>
            <person name="Collins M."/>
            <person name="Cooper J.A."/>
            <person name="Cree A."/>
            <person name="Curry S.M."/>
            <person name="Da Y."/>
            <person name="Dao M.D."/>
            <person name="Das B."/>
            <person name="Davila M.-L."/>
            <person name="Davy-Carroll L."/>
            <person name="Denson S."/>
            <person name="Dinh H."/>
            <person name="Ebong V.E."/>
            <person name="Edwards J.R."/>
            <person name="Egan A."/>
            <person name="El-Daye J."/>
            <person name="Escobedo L."/>
            <person name="Fernandez S."/>
            <person name="Fernando P.R."/>
            <person name="Flagg N."/>
            <person name="Forbes L.D."/>
            <person name="Fowler R.G."/>
            <person name="Fu Q."/>
            <person name="Gabisi R.A."/>
            <person name="Ganer J."/>
            <person name="Garbino Pronczuk A."/>
            <person name="Garcia R.M."/>
            <person name="Garner T."/>
            <person name="Garrett T.E."/>
            <person name="Gonzalez D.A."/>
            <person name="Hamid H."/>
            <person name="Hawkins E.S."/>
            <person name="Hirani K."/>
            <person name="Hogues M.E."/>
            <person name="Hollins B."/>
            <person name="Hsiao C.-H."/>
            <person name="Jabil R."/>
            <person name="James M.L."/>
            <person name="Jhangiani S.N."/>
            <person name="Johnson B."/>
            <person name="Johnson Q."/>
            <person name="Joshi V."/>
            <person name="Kalu J.B."/>
            <person name="Kam C."/>
            <person name="Kashfia A."/>
            <person name="Keebler J."/>
            <person name="Kisamo H."/>
            <person name="Kovar C.L."/>
            <person name="Lago L.A."/>
            <person name="Lai C.-Y."/>
            <person name="Laidlaw J."/>
            <person name="Lara F."/>
            <person name="Le T.-K."/>
            <person name="Lee S.L."/>
            <person name="Legall F.H."/>
            <person name="Lemon S.J."/>
            <person name="Lewis L.R."/>
            <person name="Li B."/>
            <person name="Liu Y."/>
            <person name="Liu Y.-S."/>
            <person name="Lopez J."/>
            <person name="Lozado R.J."/>
            <person name="Lu J."/>
            <person name="Madu R.C."/>
            <person name="Maheshwari M."/>
            <person name="Maheshwari R."/>
            <person name="Malloy K."/>
            <person name="Martinez E."/>
            <person name="Mathew T."/>
            <person name="Mercado I.C."/>
            <person name="Mercado C."/>
            <person name="Meyer B."/>
            <person name="Montgomery K."/>
            <person name="Morgan M.B."/>
            <person name="Munidasa M."/>
            <person name="Nazareth L.V."/>
            <person name="Nelson J."/>
            <person name="Ng B.M."/>
            <person name="Nguyen N.B."/>
            <person name="Nguyen P.Q."/>
            <person name="Nguyen T."/>
            <person name="Obregon M."/>
            <person name="Okwuonu G.O."/>
            <person name="Onwere C.G."/>
            <person name="Orozco G."/>
            <person name="Parra A."/>
            <person name="Patel S."/>
            <person name="Patil S."/>
            <person name="Perez A."/>
            <person name="Perez Y."/>
            <person name="Pham C."/>
            <person name="Primus E.L."/>
            <person name="Pu L.-L."/>
            <person name="Puazo M."/>
            <person name="Qin X."/>
            <person name="Quiroz J.B."/>
            <person name="Reese J."/>
            <person name="Richards S."/>
            <person name="Rives C.M."/>
            <person name="Robberts R."/>
            <person name="Ruiz S.J."/>
            <person name="Ruiz M.J."/>
            <person name="Santibanez J."/>
            <person name="Schneider B.W."/>
            <person name="Sisson I."/>
            <person name="Smith M."/>
            <person name="Sodergren E."/>
            <person name="Song X.-Z."/>
            <person name="Song B.B."/>
            <person name="Summersgill H."/>
            <person name="Thelus R."/>
            <person name="Thornton R.D."/>
            <person name="Trejos Z.Y."/>
            <person name="Usmani K."/>
            <person name="Vattathil S."/>
            <person name="Villasana D."/>
            <person name="Walker D.L."/>
            <person name="Wang S."/>
            <person name="Wang K."/>
            <person name="White C.S."/>
            <person name="Williams A.C."/>
            <person name="Williamson J."/>
            <person name="Wilson K."/>
            <person name="Woghiren I.O."/>
            <person name="Woodworth J.R."/>
            <person name="Worley K.C."/>
            <person name="Wright R.A."/>
            <person name="Wu W."/>
            <person name="Young L."/>
            <person name="Zhang L."/>
            <person name="Zhang J."/>
            <person name="Zhu Y."/>
            <person name="Muzny D.M."/>
            <person name="Weinstock G."/>
            <person name="Gibbs R.A."/>
        </authorList>
    </citation>
    <scope>NUCLEOTIDE SEQUENCE [LARGE SCALE GENOMIC DNA]</scope>
    <source>
        <strain evidence="2">LSR1</strain>
    </source>
</reference>
<dbReference type="RefSeq" id="XP_029341530.1">
    <property type="nucleotide sequence ID" value="XM_029485670.1"/>
</dbReference>
<evidence type="ECO:0000313" key="1">
    <source>
        <dbReference type="EnsemblMetazoa" id="XP_029341530.1"/>
    </source>
</evidence>
<dbReference type="KEGG" id="api:115033325"/>
<evidence type="ECO:0000313" key="2">
    <source>
        <dbReference type="Proteomes" id="UP000007819"/>
    </source>
</evidence>
<dbReference type="GeneID" id="115033325"/>
<dbReference type="AlphaFoldDB" id="A0A8R2JLY7"/>
<protein>
    <submittedName>
        <fullName evidence="1">Uncharacterized protein</fullName>
    </submittedName>
</protein>
<dbReference type="PANTHER" id="PTHR35249:SF2">
    <property type="entry name" value="DYNEIN REGULATORY COMPLEX SUBUNIT 7"/>
    <property type="match status" value="1"/>
</dbReference>
<dbReference type="OrthoDB" id="10262874at2759"/>